<feature type="chain" id="PRO_5027187299" description="Flagellar P-ring protein" evidence="5">
    <location>
        <begin position="21"/>
        <end position="368"/>
    </location>
</feature>
<name>A0A6P2D7D7_9BACT</name>
<dbReference type="PANTHER" id="PTHR30381:SF0">
    <property type="entry name" value="FLAGELLAR P-RING PROTEIN"/>
    <property type="match status" value="1"/>
</dbReference>
<evidence type="ECO:0000256" key="3">
    <source>
        <dbReference type="ARBA" id="ARBA00022729"/>
    </source>
</evidence>
<protein>
    <recommendedName>
        <fullName evidence="5">Flagellar P-ring protein</fullName>
    </recommendedName>
    <alternativeName>
        <fullName evidence="5">Basal body P-ring protein</fullName>
    </alternativeName>
</protein>
<dbReference type="InterPro" id="IPR001782">
    <property type="entry name" value="Flag_FlgI"/>
</dbReference>
<keyword evidence="6" id="KW-0969">Cilium</keyword>
<dbReference type="GO" id="GO:0005198">
    <property type="term" value="F:structural molecule activity"/>
    <property type="evidence" value="ECO:0007669"/>
    <property type="project" value="InterPro"/>
</dbReference>
<dbReference type="HAMAP" id="MF_00416">
    <property type="entry name" value="FlgI"/>
    <property type="match status" value="1"/>
</dbReference>
<evidence type="ECO:0000313" key="7">
    <source>
        <dbReference type="Proteomes" id="UP000464178"/>
    </source>
</evidence>
<keyword evidence="6" id="KW-0966">Cell projection</keyword>
<reference evidence="6 7" key="1">
    <citation type="submission" date="2019-05" db="EMBL/GenBank/DDBJ databases">
        <authorList>
            <consortium name="Science for Life Laboratories"/>
        </authorList>
    </citation>
    <scope>NUCLEOTIDE SEQUENCE [LARGE SCALE GENOMIC DNA]</scope>
    <source>
        <strain evidence="6">Soil9</strain>
    </source>
</reference>
<dbReference type="EMBL" id="LR593886">
    <property type="protein sequence ID" value="VTR96396.1"/>
    <property type="molecule type" value="Genomic_DNA"/>
</dbReference>
<keyword evidence="3 5" id="KW-0732">Signal</keyword>
<evidence type="ECO:0000313" key="6">
    <source>
        <dbReference type="EMBL" id="VTR96396.1"/>
    </source>
</evidence>
<dbReference type="AlphaFoldDB" id="A0A6P2D7D7"/>
<keyword evidence="4 5" id="KW-0975">Bacterial flagellum</keyword>
<comment type="similarity">
    <text evidence="5">Belongs to the FlgI family.</text>
</comment>
<dbReference type="PANTHER" id="PTHR30381">
    <property type="entry name" value="FLAGELLAR P-RING PERIPLASMIC PROTEIN FLGI"/>
    <property type="match status" value="1"/>
</dbReference>
<evidence type="ECO:0000256" key="4">
    <source>
        <dbReference type="ARBA" id="ARBA00023143"/>
    </source>
</evidence>
<comment type="subcellular location">
    <subcellularLocation>
        <location evidence="2 5">Bacterial flagellum basal body</location>
    </subcellularLocation>
</comment>
<comment type="subunit">
    <text evidence="5">The basal body constitutes a major portion of the flagellar organelle and consists of four rings (L,P,S, and M) mounted on a central rod.</text>
</comment>
<evidence type="ECO:0000256" key="1">
    <source>
        <dbReference type="ARBA" id="ARBA00002591"/>
    </source>
</evidence>
<proteinExistence type="inferred from homology"/>
<evidence type="ECO:0000256" key="2">
    <source>
        <dbReference type="ARBA" id="ARBA00004117"/>
    </source>
</evidence>
<dbReference type="PRINTS" id="PR01010">
    <property type="entry name" value="FLGPRINGFLGI"/>
</dbReference>
<dbReference type="GO" id="GO:0030288">
    <property type="term" value="C:outer membrane-bounded periplasmic space"/>
    <property type="evidence" value="ECO:0007669"/>
    <property type="project" value="InterPro"/>
</dbReference>
<dbReference type="KEGG" id="gms:SOIL9_13180"/>
<dbReference type="Pfam" id="PF02119">
    <property type="entry name" value="FlgI"/>
    <property type="match status" value="1"/>
</dbReference>
<dbReference type="GO" id="GO:0071973">
    <property type="term" value="P:bacterial-type flagellum-dependent cell motility"/>
    <property type="evidence" value="ECO:0007669"/>
    <property type="project" value="InterPro"/>
</dbReference>
<gene>
    <name evidence="5" type="primary">flgI</name>
    <name evidence="6" type="ORF">SOIL9_13180</name>
</gene>
<feature type="signal peptide" evidence="5">
    <location>
        <begin position="1"/>
        <end position="20"/>
    </location>
</feature>
<dbReference type="Proteomes" id="UP000464178">
    <property type="component" value="Chromosome"/>
</dbReference>
<keyword evidence="6" id="KW-0282">Flagellum</keyword>
<accession>A0A6P2D7D7</accession>
<organism evidence="6 7">
    <name type="scientific">Gemmata massiliana</name>
    <dbReference type="NCBI Taxonomy" id="1210884"/>
    <lineage>
        <taxon>Bacteria</taxon>
        <taxon>Pseudomonadati</taxon>
        <taxon>Planctomycetota</taxon>
        <taxon>Planctomycetia</taxon>
        <taxon>Gemmatales</taxon>
        <taxon>Gemmataceae</taxon>
        <taxon>Gemmata</taxon>
    </lineage>
</organism>
<comment type="function">
    <text evidence="1 5">Assembles around the rod to form the L-ring and probably protects the motor/basal body from shearing forces during rotation.</text>
</comment>
<dbReference type="NCBIfam" id="NF003676">
    <property type="entry name" value="PRK05303.1"/>
    <property type="match status" value="1"/>
</dbReference>
<evidence type="ECO:0000256" key="5">
    <source>
        <dbReference type="HAMAP-Rule" id="MF_00416"/>
    </source>
</evidence>
<keyword evidence="7" id="KW-1185">Reference proteome</keyword>
<sequence precursor="true">MYRLLIAAATALVVTSQASAQVRIKDITDVSGARGNQLFGFGLVVGLDGTGSRSTFTQQIAVDMLQRMGTTTQIFSQLPAESVLRSTSISAVMVTAELGPFARKGGKVDVTVSAIDDARSLQGGTLIFTPLRGADGNVYALAQGPLSIGGFSVTVGGGGVQKNHVNVGRIPSGGLIEKEAPGELVRDGKATLLLKDPDFNTARLIAKTINERYPGTASAADPGAVVLCQPTDLTKSATQLIAEVGLLEVRPDIPARIVINERTGTIVAGEHVALSPTAVAHGNLYIGVSINPLVSQPAPFSGGVTTVVPRVQVASSEQQARLVPLPKSTTVSDVARTMNALGVTPRDLIAIFQAMKKAGALHAELIIE</sequence>
<dbReference type="GO" id="GO:0009428">
    <property type="term" value="C:bacterial-type flagellum basal body, distal rod, P ring"/>
    <property type="evidence" value="ECO:0007669"/>
    <property type="project" value="InterPro"/>
</dbReference>